<dbReference type="Gene3D" id="3.20.20.80">
    <property type="entry name" value="Glycosidases"/>
    <property type="match status" value="1"/>
</dbReference>
<dbReference type="EMBL" id="SMYL01000002">
    <property type="protein sequence ID" value="TDK67141.1"/>
    <property type="molecule type" value="Genomic_DNA"/>
</dbReference>
<dbReference type="InterPro" id="IPR027849">
    <property type="entry name" value="DUF4434"/>
</dbReference>
<organism evidence="2 3">
    <name type="scientific">Sapientia aquatica</name>
    <dbReference type="NCBI Taxonomy" id="1549640"/>
    <lineage>
        <taxon>Bacteria</taxon>
        <taxon>Pseudomonadati</taxon>
        <taxon>Pseudomonadota</taxon>
        <taxon>Betaproteobacteria</taxon>
        <taxon>Burkholderiales</taxon>
        <taxon>Oxalobacteraceae</taxon>
        <taxon>Sapientia</taxon>
    </lineage>
</organism>
<dbReference type="Proteomes" id="UP000294829">
    <property type="component" value="Unassembled WGS sequence"/>
</dbReference>
<accession>A0A4R5W3A9</accession>
<dbReference type="AlphaFoldDB" id="A0A4R5W3A9"/>
<reference evidence="2 3" key="1">
    <citation type="submission" date="2019-03" db="EMBL/GenBank/DDBJ databases">
        <title>Sapientia aquatica gen. nov., sp. nov., isolated from a crater lake.</title>
        <authorList>
            <person name="Felfoldi T."/>
            <person name="Szabo A."/>
            <person name="Toth E."/>
            <person name="Schumann P."/>
            <person name="Keki Z."/>
            <person name="Marialigeti K."/>
            <person name="Mathe I."/>
        </authorList>
    </citation>
    <scope>NUCLEOTIDE SEQUENCE [LARGE SCALE GENOMIC DNA]</scope>
    <source>
        <strain evidence="2 3">SA-152</strain>
    </source>
</reference>
<evidence type="ECO:0000313" key="2">
    <source>
        <dbReference type="EMBL" id="TDK67141.1"/>
    </source>
</evidence>
<protein>
    <submittedName>
        <fullName evidence="2">DUF4434 domain-containing protein</fullName>
    </submittedName>
</protein>
<feature type="domain" description="DUF4434" evidence="1">
    <location>
        <begin position="40"/>
        <end position="266"/>
    </location>
</feature>
<name>A0A4R5W3A9_9BURK</name>
<proteinExistence type="predicted"/>
<evidence type="ECO:0000259" key="1">
    <source>
        <dbReference type="Pfam" id="PF14488"/>
    </source>
</evidence>
<dbReference type="OrthoDB" id="8445543at2"/>
<sequence>MEVDFVPLKENAVRRIVLLCLFFVCFNTRAITCEHQPNSVFFQPWNTPNLTQEQRQQLFAHQLAYATRNGYQEIILQWTKYGEVNFFSDDQVSWLYSSIAKTQTLKVVYGLYMSPDFFADLNKSDQLLASSLATIRSHHHQQAKQLLRNAPSAIDAWYLPEEIDDLNWHTPQRQTLLKRHLTQVVDDLHQLNARIPVYVSAFFGGKGDPEQFAQLLNELHQSTGVTWLIQDGLGVHRTDAIDTKKYLAAIAQTIPAQSWRGVLEIFSEKKILTASGAETEYCPASKASIKKRAIVWCHATGLSPTIVFSLNQLAPEFEGAAPTKQERCALSSTLLLNPDE</sequence>
<dbReference type="Pfam" id="PF14488">
    <property type="entry name" value="DUF4434"/>
    <property type="match status" value="1"/>
</dbReference>
<keyword evidence="3" id="KW-1185">Reference proteome</keyword>
<gene>
    <name evidence="2" type="ORF">E2I14_05095</name>
</gene>
<comment type="caution">
    <text evidence="2">The sequence shown here is derived from an EMBL/GenBank/DDBJ whole genome shotgun (WGS) entry which is preliminary data.</text>
</comment>
<evidence type="ECO:0000313" key="3">
    <source>
        <dbReference type="Proteomes" id="UP000294829"/>
    </source>
</evidence>